<accession>R1AQX6</accession>
<name>R1AQX6_9FIRM</name>
<evidence type="ECO:0000313" key="1">
    <source>
        <dbReference type="EMBL" id="EOC99527.1"/>
    </source>
</evidence>
<dbReference type="Proteomes" id="UP000013378">
    <property type="component" value="Unassembled WGS sequence"/>
</dbReference>
<gene>
    <name evidence="1" type="ORF">L21TH_2439</name>
</gene>
<dbReference type="AlphaFoldDB" id="R1AQX6"/>
<organism evidence="1 2">
    <name type="scientific">Caldisalinibacter kiritimatiensis</name>
    <dbReference type="NCBI Taxonomy" id="1304284"/>
    <lineage>
        <taxon>Bacteria</taxon>
        <taxon>Bacillati</taxon>
        <taxon>Bacillota</taxon>
        <taxon>Tissierellia</taxon>
        <taxon>Tissierellales</taxon>
        <taxon>Thermohalobacteraceae</taxon>
        <taxon>Caldisalinibacter</taxon>
    </lineage>
</organism>
<reference evidence="1 2" key="1">
    <citation type="journal article" date="2015" name="Geomicrobiol. J.">
        <title>Caldisalinibacter kiritimatiensis gen. nov., sp. nov., a moderately thermohalophilic thiosulfate-reducing bacterium from a hypersaline microbial mat.</title>
        <authorList>
            <person name="Ben Hania W."/>
            <person name="Joseph M."/>
            <person name="Fiebig A."/>
            <person name="Bunk B."/>
            <person name="Klenk H.-P."/>
            <person name="Fardeau M.-L."/>
            <person name="Spring S."/>
        </authorList>
    </citation>
    <scope>NUCLEOTIDE SEQUENCE [LARGE SCALE GENOMIC DNA]</scope>
    <source>
        <strain evidence="1 2">L21-TH-D2</strain>
    </source>
</reference>
<protein>
    <submittedName>
        <fullName evidence="1">Uncharacterized protein</fullName>
    </submittedName>
</protein>
<sequence length="113" mass="13417">MVDNKQKNRKYIDEMLKEIEKRLSILKRASNNLEIKNQYILQTLENSFNLMKEINEAINKHKINSNEQVSESDNIDIIIETISKKIDETQIEDNINLKNQLKKIKAIYEILKE</sequence>
<dbReference type="RefSeq" id="WP_006316955.1">
    <property type="nucleotide sequence ID" value="NZ_ARZA01000268.1"/>
</dbReference>
<proteinExistence type="predicted"/>
<evidence type="ECO:0000313" key="2">
    <source>
        <dbReference type="Proteomes" id="UP000013378"/>
    </source>
</evidence>
<comment type="caution">
    <text evidence="1">The sequence shown here is derived from an EMBL/GenBank/DDBJ whole genome shotgun (WGS) entry which is preliminary data.</text>
</comment>
<keyword evidence="2" id="KW-1185">Reference proteome</keyword>
<dbReference type="EMBL" id="ARZA01000268">
    <property type="protein sequence ID" value="EOC99527.1"/>
    <property type="molecule type" value="Genomic_DNA"/>
</dbReference>